<dbReference type="InterPro" id="IPR056899">
    <property type="entry name" value="Ig_NUP210_9th"/>
</dbReference>
<keyword evidence="3" id="KW-1185">Reference proteome</keyword>
<dbReference type="InterPro" id="IPR045197">
    <property type="entry name" value="NUP210-like"/>
</dbReference>
<accession>A0A1A6HXW2</accession>
<proteinExistence type="predicted"/>
<evidence type="ECO:0000259" key="1">
    <source>
        <dbReference type="Pfam" id="PF24902"/>
    </source>
</evidence>
<comment type="caution">
    <text evidence="2">The sequence shown here is derived from an EMBL/GenBank/DDBJ whole genome shotgun (WGS) entry which is preliminary data.</text>
</comment>
<protein>
    <recommendedName>
        <fullName evidence="1">NUP210 Ig-like domain-containing protein</fullName>
    </recommendedName>
</protein>
<dbReference type="OrthoDB" id="361283at2759"/>
<name>A0A1A6HXW2_NEOLE</name>
<dbReference type="Pfam" id="PF24902">
    <property type="entry name" value="Ig_NUP210_9th"/>
    <property type="match status" value="1"/>
</dbReference>
<dbReference type="PANTHER" id="PTHR23019:SF1">
    <property type="entry name" value="NUCLEAR PORE MEMBRANE GLYCOPROTEIN 210-LIKE"/>
    <property type="match status" value="1"/>
</dbReference>
<dbReference type="AlphaFoldDB" id="A0A1A6HXW2"/>
<dbReference type="STRING" id="56216.A0A1A6HXW2"/>
<dbReference type="GO" id="GO:0005643">
    <property type="term" value="C:nuclear pore"/>
    <property type="evidence" value="ECO:0007669"/>
    <property type="project" value="TreeGrafter"/>
</dbReference>
<dbReference type="EMBL" id="LZPO01007946">
    <property type="protein sequence ID" value="OBS83308.1"/>
    <property type="molecule type" value="Genomic_DNA"/>
</dbReference>
<gene>
    <name evidence="2" type="ORF">A6R68_22726</name>
</gene>
<dbReference type="Proteomes" id="UP000092124">
    <property type="component" value="Unassembled WGS sequence"/>
</dbReference>
<sequence length="98" mass="11274">MFERKLLHWNELVVPVHPGFLTLEVYDLCLAFLGPAMARLRVSDIQEVELDLIDKVEIGKTVLVVVRILGSSKHPFRNKYFRNMDVKLQLASAIVTLR</sequence>
<evidence type="ECO:0000313" key="2">
    <source>
        <dbReference type="EMBL" id="OBS83308.1"/>
    </source>
</evidence>
<dbReference type="PANTHER" id="PTHR23019">
    <property type="entry name" value="NUCLEAR PORE MEMBRANE GLYCOPROTEIN GP210-RELATED"/>
    <property type="match status" value="1"/>
</dbReference>
<feature type="domain" description="NUP210 Ig-like" evidence="1">
    <location>
        <begin position="12"/>
        <end position="42"/>
    </location>
</feature>
<organism evidence="2 3">
    <name type="scientific">Neotoma lepida</name>
    <name type="common">Desert woodrat</name>
    <dbReference type="NCBI Taxonomy" id="56216"/>
    <lineage>
        <taxon>Eukaryota</taxon>
        <taxon>Metazoa</taxon>
        <taxon>Chordata</taxon>
        <taxon>Craniata</taxon>
        <taxon>Vertebrata</taxon>
        <taxon>Euteleostomi</taxon>
        <taxon>Mammalia</taxon>
        <taxon>Eutheria</taxon>
        <taxon>Euarchontoglires</taxon>
        <taxon>Glires</taxon>
        <taxon>Rodentia</taxon>
        <taxon>Myomorpha</taxon>
        <taxon>Muroidea</taxon>
        <taxon>Cricetidae</taxon>
        <taxon>Neotominae</taxon>
        <taxon>Neotoma</taxon>
    </lineage>
</organism>
<reference evidence="2 3" key="1">
    <citation type="submission" date="2016-06" db="EMBL/GenBank/DDBJ databases">
        <title>The Draft Genome Sequence and Annotation of the Desert Woodrat Neotoma lepida.</title>
        <authorList>
            <person name="Campbell M."/>
            <person name="Oakeson K.F."/>
            <person name="Yandell M."/>
            <person name="Halpert J.R."/>
            <person name="Dearing D."/>
        </authorList>
    </citation>
    <scope>NUCLEOTIDE SEQUENCE [LARGE SCALE GENOMIC DNA]</scope>
    <source>
        <strain evidence="2">417</strain>
        <tissue evidence="2">Liver</tissue>
    </source>
</reference>
<evidence type="ECO:0000313" key="3">
    <source>
        <dbReference type="Proteomes" id="UP000092124"/>
    </source>
</evidence>